<feature type="transmembrane region" description="Helical" evidence="1">
    <location>
        <begin position="215"/>
        <end position="237"/>
    </location>
</feature>
<accession>A0A5P3XIX7</accession>
<keyword evidence="1" id="KW-0472">Membrane</keyword>
<evidence type="ECO:0000256" key="1">
    <source>
        <dbReference type="SAM" id="Phobius"/>
    </source>
</evidence>
<keyword evidence="1" id="KW-1133">Transmembrane helix</keyword>
<proteinExistence type="predicted"/>
<keyword evidence="1" id="KW-0812">Transmembrane</keyword>
<dbReference type="AlphaFoldDB" id="A0A5P3XIX7"/>
<feature type="transmembrane region" description="Helical" evidence="1">
    <location>
        <begin position="249"/>
        <end position="268"/>
    </location>
</feature>
<organism evidence="2 3">
    <name type="scientific">Paraclostridium bifermentans</name>
    <name type="common">Clostridium bifermentans</name>
    <dbReference type="NCBI Taxonomy" id="1490"/>
    <lineage>
        <taxon>Bacteria</taxon>
        <taxon>Bacillati</taxon>
        <taxon>Bacillota</taxon>
        <taxon>Clostridia</taxon>
        <taxon>Peptostreptococcales</taxon>
        <taxon>Peptostreptococcaceae</taxon>
        <taxon>Paraclostridium</taxon>
    </lineage>
</organism>
<feature type="transmembrane region" description="Helical" evidence="1">
    <location>
        <begin position="120"/>
        <end position="147"/>
    </location>
</feature>
<feature type="transmembrane region" description="Helical" evidence="1">
    <location>
        <begin position="187"/>
        <end position="208"/>
    </location>
</feature>
<reference evidence="2 3" key="1">
    <citation type="submission" date="2018-09" db="EMBL/GenBank/DDBJ databases">
        <title>A clostridial neurotoxin that targets Anopheles mosquitoes.</title>
        <authorList>
            <person name="Contreras E."/>
            <person name="Masuyer G."/>
            <person name="Qureshi N."/>
            <person name="Chawla S."/>
            <person name="Lim H.L."/>
            <person name="Chen J."/>
            <person name="Stenmark P."/>
            <person name="Gill S."/>
        </authorList>
    </citation>
    <scope>NUCLEOTIDE SEQUENCE [LARGE SCALE GENOMIC DNA]</scope>
    <source>
        <strain evidence="2 3">Cbm</strain>
    </source>
</reference>
<dbReference type="RefSeq" id="WP_150887135.1">
    <property type="nucleotide sequence ID" value="NZ_CP032452.1"/>
</dbReference>
<name>A0A5P3XIX7_PARBF</name>
<dbReference type="Proteomes" id="UP000326961">
    <property type="component" value="Chromosome"/>
</dbReference>
<protein>
    <submittedName>
        <fullName evidence="2">Uncharacterized protein</fullName>
    </submittedName>
</protein>
<evidence type="ECO:0000313" key="3">
    <source>
        <dbReference type="Proteomes" id="UP000326961"/>
    </source>
</evidence>
<dbReference type="EMBL" id="CP032452">
    <property type="protein sequence ID" value="QEZ70255.1"/>
    <property type="molecule type" value="Genomic_DNA"/>
</dbReference>
<feature type="transmembrane region" description="Helical" evidence="1">
    <location>
        <begin position="18"/>
        <end position="39"/>
    </location>
</feature>
<evidence type="ECO:0000313" key="2">
    <source>
        <dbReference type="EMBL" id="QEZ70255.1"/>
    </source>
</evidence>
<sequence>MNKILTLYNIEFKRIYKLYFLLIGTLLIANLAGVMKTLYDSVKRISLENNLPMNIDILKTNLGYSFVNEFTKNDIYVYGSMALGVAILFCLLYATIIWYRDYYSKSKTIYTLLSLPQPKFNIYLAKLIMVLVMIYGVIACQFLFWYIDLNIIKIFAGISSPNFANVYSNMMQPVNQINVVSPYLLDFLMIDLFGIILAVVVIFTGVLIERSFKKVGVLLGIGYILITIIGYVFIIGLDSGILGNLLLNHIMYYILLFMVSILISYRLINKRVCV</sequence>
<gene>
    <name evidence="2" type="ORF">D4A35_15630</name>
</gene>
<feature type="transmembrane region" description="Helical" evidence="1">
    <location>
        <begin position="75"/>
        <end position="99"/>
    </location>
</feature>